<organism evidence="2 3">
    <name type="scientific">Staphylococcus shinii</name>
    <dbReference type="NCBI Taxonomy" id="2912228"/>
    <lineage>
        <taxon>Bacteria</taxon>
        <taxon>Bacillati</taxon>
        <taxon>Bacillota</taxon>
        <taxon>Bacilli</taxon>
        <taxon>Bacillales</taxon>
        <taxon>Staphylococcaceae</taxon>
        <taxon>Staphylococcus</taxon>
    </lineage>
</organism>
<dbReference type="EMBL" id="QXUF01000048">
    <property type="protein sequence ID" value="RIN00791.1"/>
    <property type="molecule type" value="Genomic_DNA"/>
</dbReference>
<reference evidence="2 3" key="1">
    <citation type="journal article" date="2016" name="Front. Microbiol.">
        <title>Comprehensive Phylogenetic Analysis of Bovine Non-aureus Staphylococci Species Based on Whole-Genome Sequencing.</title>
        <authorList>
            <person name="Naushad S."/>
            <person name="Barkema H.W."/>
            <person name="Luby C."/>
            <person name="Condas L.A."/>
            <person name="Nobrega D.B."/>
            <person name="Carson D.A."/>
            <person name="De Buck J."/>
        </authorList>
    </citation>
    <scope>NUCLEOTIDE SEQUENCE [LARGE SCALE GENOMIC DNA]</scope>
    <source>
        <strain evidence="2 3">SNUC 4554</strain>
    </source>
</reference>
<proteinExistence type="predicted"/>
<dbReference type="PANTHER" id="PTHR33169">
    <property type="entry name" value="PADR-FAMILY TRANSCRIPTIONAL REGULATOR"/>
    <property type="match status" value="1"/>
</dbReference>
<dbReference type="AlphaFoldDB" id="A0A418IF29"/>
<name>A0A418IF29_9STAP</name>
<dbReference type="OrthoDB" id="9791785at2"/>
<dbReference type="Proteomes" id="UP000286317">
    <property type="component" value="Unassembled WGS sequence"/>
</dbReference>
<comment type="caution">
    <text evidence="2">The sequence shown here is derived from an EMBL/GenBank/DDBJ whole genome shotgun (WGS) entry which is preliminary data.</text>
</comment>
<dbReference type="Pfam" id="PF03551">
    <property type="entry name" value="PadR"/>
    <property type="match status" value="1"/>
</dbReference>
<evidence type="ECO:0000259" key="1">
    <source>
        <dbReference type="Pfam" id="PF03551"/>
    </source>
</evidence>
<dbReference type="RefSeq" id="WP_069792366.1">
    <property type="nucleotide sequence ID" value="NZ_CP068712.1"/>
</dbReference>
<sequence length="109" mass="12549">MNSQFKKGALELIVLLIIKKDDQYGYSLVQNISRYMTIAEGTVYPILRRLVKSGELTTYYQPSTEGPARKYYKMTDQGNERLTLLLEEWGAFSKAVNQFIKESDDNAKN</sequence>
<accession>A0A418IF29</accession>
<dbReference type="InterPro" id="IPR052509">
    <property type="entry name" value="Metal_resp_DNA-bind_regulator"/>
</dbReference>
<dbReference type="InterPro" id="IPR036390">
    <property type="entry name" value="WH_DNA-bd_sf"/>
</dbReference>
<dbReference type="GeneID" id="79051739"/>
<dbReference type="PANTHER" id="PTHR33169:SF24">
    <property type="entry name" value="TRANSCRIPTIONAL REGULATOR, PADR FAMILY"/>
    <property type="match status" value="1"/>
</dbReference>
<dbReference type="InterPro" id="IPR036388">
    <property type="entry name" value="WH-like_DNA-bd_sf"/>
</dbReference>
<feature type="domain" description="Transcription regulator PadR N-terminal" evidence="1">
    <location>
        <begin position="14"/>
        <end position="83"/>
    </location>
</feature>
<dbReference type="SUPFAM" id="SSF46785">
    <property type="entry name" value="Winged helix' DNA-binding domain"/>
    <property type="match status" value="1"/>
</dbReference>
<keyword evidence="3" id="KW-1185">Reference proteome</keyword>
<protein>
    <submittedName>
        <fullName evidence="2">PadR family transcriptional regulator</fullName>
    </submittedName>
</protein>
<evidence type="ECO:0000313" key="3">
    <source>
        <dbReference type="Proteomes" id="UP000286317"/>
    </source>
</evidence>
<evidence type="ECO:0000313" key="2">
    <source>
        <dbReference type="EMBL" id="RIN00791.1"/>
    </source>
</evidence>
<dbReference type="InterPro" id="IPR005149">
    <property type="entry name" value="Tscrpt_reg_PadR_N"/>
</dbReference>
<dbReference type="Gene3D" id="1.10.10.10">
    <property type="entry name" value="Winged helix-like DNA-binding domain superfamily/Winged helix DNA-binding domain"/>
    <property type="match status" value="1"/>
</dbReference>
<gene>
    <name evidence="2" type="ORF">BU112_07870</name>
</gene>